<keyword evidence="2" id="KW-0808">Transferase</keyword>
<feature type="coiled-coil region" evidence="1">
    <location>
        <begin position="91"/>
        <end position="118"/>
    </location>
</feature>
<evidence type="ECO:0000256" key="1">
    <source>
        <dbReference type="SAM" id="Coils"/>
    </source>
</evidence>
<organism evidence="2 3">
    <name type="scientific">Salipaludibacillus neizhouensis</name>
    <dbReference type="NCBI Taxonomy" id="885475"/>
    <lineage>
        <taxon>Bacteria</taxon>
        <taxon>Bacillati</taxon>
        <taxon>Bacillota</taxon>
        <taxon>Bacilli</taxon>
        <taxon>Bacillales</taxon>
        <taxon>Bacillaceae</taxon>
    </lineage>
</organism>
<dbReference type="SUPFAM" id="SSF141251">
    <property type="entry name" value="Kinase-associated protein B-like"/>
    <property type="match status" value="1"/>
</dbReference>
<accession>A0A3A9KWU3</accession>
<evidence type="ECO:0000313" key="2">
    <source>
        <dbReference type="EMBL" id="RKL68966.1"/>
    </source>
</evidence>
<protein>
    <submittedName>
        <fullName evidence="2">Kinase</fullName>
    </submittedName>
</protein>
<proteinExistence type="predicted"/>
<dbReference type="InterPro" id="IPR014916">
    <property type="entry name" value="KapB"/>
</dbReference>
<dbReference type="EMBL" id="PDOE01000001">
    <property type="protein sequence ID" value="RKL68966.1"/>
    <property type="molecule type" value="Genomic_DNA"/>
</dbReference>
<name>A0A3A9KWU3_9BACI</name>
<reference evidence="2 3" key="1">
    <citation type="submission" date="2017-10" db="EMBL/GenBank/DDBJ databases">
        <title>Bacillus sp. nov., a halophilic bacterium isolated from a Keqin Lake.</title>
        <authorList>
            <person name="Wang H."/>
        </authorList>
    </citation>
    <scope>NUCLEOTIDE SEQUENCE [LARGE SCALE GENOMIC DNA]</scope>
    <source>
        <strain evidence="2 3">KCTC 13187</strain>
    </source>
</reference>
<dbReference type="Pfam" id="PF08810">
    <property type="entry name" value="KapB"/>
    <property type="match status" value="1"/>
</dbReference>
<dbReference type="GO" id="GO:0016301">
    <property type="term" value="F:kinase activity"/>
    <property type="evidence" value="ECO:0007669"/>
    <property type="project" value="UniProtKB-KW"/>
</dbReference>
<dbReference type="AlphaFoldDB" id="A0A3A9KWU3"/>
<dbReference type="RefSeq" id="WP_110936395.1">
    <property type="nucleotide sequence ID" value="NZ_KZ614146.1"/>
</dbReference>
<dbReference type="SMART" id="SM01298">
    <property type="entry name" value="KapB"/>
    <property type="match status" value="1"/>
</dbReference>
<keyword evidence="3" id="KW-1185">Reference proteome</keyword>
<sequence length="129" mass="14792">MSEEFQPGQTVTGLYKTGKYIGELISQNRAGTHFVVKVLAVIKHPTQGDLHSPKSVDVPLFHERRALSFSEKTNIPQTYLKPFDGDIPEYGESLKHALEEQKRELQELDNDWANKSIETLETLEKDYFK</sequence>
<dbReference type="Proteomes" id="UP000281498">
    <property type="component" value="Unassembled WGS sequence"/>
</dbReference>
<dbReference type="Gene3D" id="2.30.30.430">
    <property type="entry name" value="Kinase associated protein B domain"/>
    <property type="match status" value="1"/>
</dbReference>
<keyword evidence="2" id="KW-0418">Kinase</keyword>
<dbReference type="OrthoDB" id="2407789at2"/>
<evidence type="ECO:0000313" key="3">
    <source>
        <dbReference type="Proteomes" id="UP000281498"/>
    </source>
</evidence>
<dbReference type="InterPro" id="IPR038080">
    <property type="entry name" value="KapB_sf"/>
</dbReference>
<keyword evidence="1" id="KW-0175">Coiled coil</keyword>
<gene>
    <name evidence="2" type="ORF">CR203_02700</name>
</gene>
<comment type="caution">
    <text evidence="2">The sequence shown here is derived from an EMBL/GenBank/DDBJ whole genome shotgun (WGS) entry which is preliminary data.</text>
</comment>